<evidence type="ECO:0000256" key="2">
    <source>
        <dbReference type="ARBA" id="ARBA00022980"/>
    </source>
</evidence>
<feature type="chain" id="PRO_5029901703" description="Ribosomal protein L18" evidence="4">
    <location>
        <begin position="24"/>
        <end position="167"/>
    </location>
</feature>
<name>A0A7N1A323_KALFE</name>
<evidence type="ECO:0000313" key="5">
    <source>
        <dbReference type="EnsemblPlants" id="Kaladp0071s0101.1.v1.1"/>
    </source>
</evidence>
<sequence length="167" mass="18964">MMALRIAPLLGFKSFSLLGSATSQSLLSNSVPIRMRPSMRPVEMKAKGPTRTESPKIRNRRIRKKFDGSASRPRLSVFCSDRQLYAMLVDDHNKKCLFYGSTLQRSMRLDPPCTKIEAAKRVGEELVQVCKELDINEISSYDRNGFACGEKMQAFEIAIYEHGFLPR</sequence>
<dbReference type="CDD" id="cd00432">
    <property type="entry name" value="Ribosomal_L18_L5e"/>
    <property type="match status" value="1"/>
</dbReference>
<dbReference type="GO" id="GO:0009507">
    <property type="term" value="C:chloroplast"/>
    <property type="evidence" value="ECO:0007669"/>
    <property type="project" value="EnsemblPlants"/>
</dbReference>
<evidence type="ECO:0000256" key="4">
    <source>
        <dbReference type="SAM" id="SignalP"/>
    </source>
</evidence>
<dbReference type="EnsemblPlants" id="Kaladp0071s0101.1.v1.1">
    <property type="protein sequence ID" value="Kaladp0071s0101.1.v1.1"/>
    <property type="gene ID" value="Kaladp0071s0101.v1.1"/>
</dbReference>
<keyword evidence="3" id="KW-0687">Ribonucleoprotein</keyword>
<reference evidence="5" key="1">
    <citation type="submission" date="2021-01" db="UniProtKB">
        <authorList>
            <consortium name="EnsemblPlants"/>
        </authorList>
    </citation>
    <scope>IDENTIFICATION</scope>
</reference>
<dbReference type="GO" id="GO:1990904">
    <property type="term" value="C:ribonucleoprotein complex"/>
    <property type="evidence" value="ECO:0007669"/>
    <property type="project" value="UniProtKB-KW"/>
</dbReference>
<keyword evidence="4" id="KW-0732">Signal</keyword>
<dbReference type="GO" id="GO:0003735">
    <property type="term" value="F:structural constituent of ribosome"/>
    <property type="evidence" value="ECO:0007669"/>
    <property type="project" value="InterPro"/>
</dbReference>
<dbReference type="Gene3D" id="3.30.420.100">
    <property type="match status" value="1"/>
</dbReference>
<evidence type="ECO:0000313" key="6">
    <source>
        <dbReference type="Proteomes" id="UP000594263"/>
    </source>
</evidence>
<dbReference type="GO" id="GO:0008097">
    <property type="term" value="F:5S rRNA binding"/>
    <property type="evidence" value="ECO:0007669"/>
    <property type="project" value="TreeGrafter"/>
</dbReference>
<feature type="signal peptide" evidence="4">
    <location>
        <begin position="1"/>
        <end position="23"/>
    </location>
</feature>
<dbReference type="Pfam" id="PF00861">
    <property type="entry name" value="Ribosomal_L18p"/>
    <property type="match status" value="1"/>
</dbReference>
<dbReference type="SUPFAM" id="SSF53137">
    <property type="entry name" value="Translational machinery components"/>
    <property type="match status" value="1"/>
</dbReference>
<dbReference type="PANTHER" id="PTHR12899:SF8">
    <property type="entry name" value="RIBOSOMAL L18P_L5E FAMILY PROTEIN"/>
    <property type="match status" value="1"/>
</dbReference>
<dbReference type="AlphaFoldDB" id="A0A7N1A323"/>
<organism evidence="5 6">
    <name type="scientific">Kalanchoe fedtschenkoi</name>
    <name type="common">Lavender scallops</name>
    <name type="synonym">South American air plant</name>
    <dbReference type="NCBI Taxonomy" id="63787"/>
    <lineage>
        <taxon>Eukaryota</taxon>
        <taxon>Viridiplantae</taxon>
        <taxon>Streptophyta</taxon>
        <taxon>Embryophyta</taxon>
        <taxon>Tracheophyta</taxon>
        <taxon>Spermatophyta</taxon>
        <taxon>Magnoliopsida</taxon>
        <taxon>eudicotyledons</taxon>
        <taxon>Gunneridae</taxon>
        <taxon>Pentapetalae</taxon>
        <taxon>Saxifragales</taxon>
        <taxon>Crassulaceae</taxon>
        <taxon>Kalanchoe</taxon>
    </lineage>
</organism>
<accession>A0A7N1A323</accession>
<dbReference type="Gramene" id="Kaladp0071s0101.1.v1.1">
    <property type="protein sequence ID" value="Kaladp0071s0101.1.v1.1"/>
    <property type="gene ID" value="Kaladp0071s0101.v1.1"/>
</dbReference>
<dbReference type="PANTHER" id="PTHR12899">
    <property type="entry name" value="39S RIBOSOMAL PROTEIN L18, MITOCHONDRIAL"/>
    <property type="match status" value="1"/>
</dbReference>
<dbReference type="GO" id="GO:0005840">
    <property type="term" value="C:ribosome"/>
    <property type="evidence" value="ECO:0007669"/>
    <property type="project" value="UniProtKB-KW"/>
</dbReference>
<dbReference type="OMA" id="AIANYGF"/>
<keyword evidence="2" id="KW-0689">Ribosomal protein</keyword>
<dbReference type="InterPro" id="IPR005484">
    <property type="entry name" value="Ribosomal_uL18_bac/plant/anim"/>
</dbReference>
<proteinExistence type="inferred from homology"/>
<evidence type="ECO:0000256" key="1">
    <source>
        <dbReference type="ARBA" id="ARBA00007116"/>
    </source>
</evidence>
<evidence type="ECO:0008006" key="7">
    <source>
        <dbReference type="Google" id="ProtNLM"/>
    </source>
</evidence>
<dbReference type="InterPro" id="IPR057268">
    <property type="entry name" value="Ribosomal_L18"/>
</dbReference>
<protein>
    <recommendedName>
        <fullName evidence="7">Ribosomal protein L18</fullName>
    </recommendedName>
</protein>
<dbReference type="Proteomes" id="UP000594263">
    <property type="component" value="Unplaced"/>
</dbReference>
<dbReference type="FunFam" id="3.30.420.100:FF:000007">
    <property type="entry name" value="Ribosomal L18p/L5e family protein"/>
    <property type="match status" value="1"/>
</dbReference>
<keyword evidence="6" id="KW-1185">Reference proteome</keyword>
<evidence type="ECO:0000256" key="3">
    <source>
        <dbReference type="ARBA" id="ARBA00023274"/>
    </source>
</evidence>
<dbReference type="GO" id="GO:0006412">
    <property type="term" value="P:translation"/>
    <property type="evidence" value="ECO:0007669"/>
    <property type="project" value="InterPro"/>
</dbReference>
<comment type="similarity">
    <text evidence="1">Belongs to the universal ribosomal protein uL18 family.</text>
</comment>